<sequence length="79" mass="8228">MSALDLREVPATLKIPQLHLFGEDDALVPGAARHAIAARLPRGGRTASIAEAGHAFPLERADETAALMAAFILAADEAV</sequence>
<accession>A0ABT6I5V9</accession>
<gene>
    <name evidence="1" type="ORF">CUR86_10725</name>
</gene>
<comment type="caution">
    <text evidence="1">The sequence shown here is derived from an EMBL/GenBank/DDBJ whole genome shotgun (WGS) entry which is preliminary data.</text>
</comment>
<evidence type="ECO:0008006" key="3">
    <source>
        <dbReference type="Google" id="ProtNLM"/>
    </source>
</evidence>
<dbReference type="InterPro" id="IPR029058">
    <property type="entry name" value="AB_hydrolase_fold"/>
</dbReference>
<keyword evidence="2" id="KW-1185">Reference proteome</keyword>
<name>A0ABT6I5V9_9GAMM</name>
<reference evidence="1" key="2">
    <citation type="submission" date="2017-11" db="EMBL/GenBank/DDBJ databases">
        <authorList>
            <person name="Das S.K."/>
        </authorList>
    </citation>
    <scope>NUCLEOTIDE SEQUENCE</scope>
    <source>
        <strain evidence="1">S4-41</strain>
    </source>
</reference>
<evidence type="ECO:0000313" key="2">
    <source>
        <dbReference type="Proteomes" id="UP001162135"/>
    </source>
</evidence>
<dbReference type="Gene3D" id="3.40.50.1820">
    <property type="entry name" value="alpha/beta hydrolase"/>
    <property type="match status" value="1"/>
</dbReference>
<reference evidence="1" key="1">
    <citation type="journal article" date="2015" name="Antonie Van Leeuwenhoek">
        <title>Comparative 16S rRNA signatures and multilocus sequence analysis for the genus Salinicola and description of Salinicola acroporae sp. nov., isolated from coral Acropora digitifera.</title>
        <authorList>
            <person name="Lepcha R.T."/>
            <person name="Poddar A."/>
            <person name="Schumann P."/>
            <person name="Das S.K."/>
        </authorList>
    </citation>
    <scope>NUCLEOTIDE SEQUENCE</scope>
    <source>
        <strain evidence="1">S4-41</strain>
    </source>
</reference>
<dbReference type="SUPFAM" id="SSF53474">
    <property type="entry name" value="alpha/beta-Hydrolases"/>
    <property type="match status" value="1"/>
</dbReference>
<dbReference type="RefSeq" id="WP_280337954.1">
    <property type="nucleotide sequence ID" value="NZ_PGFS01000001.1"/>
</dbReference>
<evidence type="ECO:0000313" key="1">
    <source>
        <dbReference type="EMBL" id="MDH4572877.1"/>
    </source>
</evidence>
<organism evidence="1 2">
    <name type="scientific">Salinicola acroporae</name>
    <dbReference type="NCBI Taxonomy" id="1541440"/>
    <lineage>
        <taxon>Bacteria</taxon>
        <taxon>Pseudomonadati</taxon>
        <taxon>Pseudomonadota</taxon>
        <taxon>Gammaproteobacteria</taxon>
        <taxon>Oceanospirillales</taxon>
        <taxon>Halomonadaceae</taxon>
        <taxon>Salinicola</taxon>
    </lineage>
</organism>
<proteinExistence type="predicted"/>
<dbReference type="Proteomes" id="UP001162135">
    <property type="component" value="Unassembled WGS sequence"/>
</dbReference>
<dbReference type="EMBL" id="PGFS01000001">
    <property type="protein sequence ID" value="MDH4572877.1"/>
    <property type="molecule type" value="Genomic_DNA"/>
</dbReference>
<protein>
    <recommendedName>
        <fullName evidence="3">Alpha/beta hydrolase</fullName>
    </recommendedName>
</protein>